<evidence type="ECO:0000313" key="3">
    <source>
        <dbReference type="Proteomes" id="UP000062519"/>
    </source>
</evidence>
<accession>A0A1B4FHU4</accession>
<name>A0A1B4FHU4_9BURK</name>
<feature type="region of interest" description="Disordered" evidence="1">
    <location>
        <begin position="62"/>
        <end position="90"/>
    </location>
</feature>
<protein>
    <submittedName>
        <fullName evidence="2">Uncharacterized protein</fullName>
    </submittedName>
</protein>
<reference evidence="2 3" key="1">
    <citation type="submission" date="2015-12" db="EMBL/GenBank/DDBJ databases">
        <title>Diversity of Burkholderia near neighbor genomes.</title>
        <authorList>
            <person name="Sahl J."/>
            <person name="Wagner D."/>
            <person name="Keim P."/>
        </authorList>
    </citation>
    <scope>NUCLEOTIDE SEQUENCE [LARGE SCALE GENOMIC DNA]</scope>
    <source>
        <strain evidence="2 3">BDU6</strain>
    </source>
</reference>
<gene>
    <name evidence="2" type="ORF">WS70_15980</name>
</gene>
<organism evidence="2 3">
    <name type="scientific">Burkholderia mayonis</name>
    <dbReference type="NCBI Taxonomy" id="1385591"/>
    <lineage>
        <taxon>Bacteria</taxon>
        <taxon>Pseudomonadati</taxon>
        <taxon>Pseudomonadota</taxon>
        <taxon>Betaproteobacteria</taxon>
        <taxon>Burkholderiales</taxon>
        <taxon>Burkholderiaceae</taxon>
        <taxon>Burkholderia</taxon>
        <taxon>pseudomallei group</taxon>
    </lineage>
</organism>
<proteinExistence type="predicted"/>
<keyword evidence="3" id="KW-1185">Reference proteome</keyword>
<dbReference type="EMBL" id="CP013386">
    <property type="protein sequence ID" value="AOJ03142.1"/>
    <property type="molecule type" value="Genomic_DNA"/>
</dbReference>
<dbReference type="AlphaFoldDB" id="A0A1B4FHU4"/>
<dbReference type="Proteomes" id="UP000062519">
    <property type="component" value="Chromosome 1"/>
</dbReference>
<evidence type="ECO:0000313" key="2">
    <source>
        <dbReference type="EMBL" id="AOJ03142.1"/>
    </source>
</evidence>
<dbReference type="KEGG" id="buu:WS70_15980"/>
<sequence length="114" mass="12358">MRAMRLSIEPYALPLMIEIEKIQGAAYGITVTVRHLGSLSKIGARRAHACDEYARVHARSALPSRGDAKRTRAANRVRGEGRTGARKRSAHAAQIKGARGVVLRTATRTVCLIG</sequence>
<evidence type="ECO:0000256" key="1">
    <source>
        <dbReference type="SAM" id="MobiDB-lite"/>
    </source>
</evidence>